<dbReference type="AlphaFoldDB" id="A0A6B8KD48"/>
<feature type="signal peptide" evidence="1">
    <location>
        <begin position="1"/>
        <end position="28"/>
    </location>
</feature>
<evidence type="ECO:0000256" key="1">
    <source>
        <dbReference type="SAM" id="SignalP"/>
    </source>
</evidence>
<organism evidence="2 3">
    <name type="scientific">Methylocystis heyeri</name>
    <dbReference type="NCBI Taxonomy" id="391905"/>
    <lineage>
        <taxon>Bacteria</taxon>
        <taxon>Pseudomonadati</taxon>
        <taxon>Pseudomonadota</taxon>
        <taxon>Alphaproteobacteria</taxon>
        <taxon>Hyphomicrobiales</taxon>
        <taxon>Methylocystaceae</taxon>
        <taxon>Methylocystis</taxon>
    </lineage>
</organism>
<keyword evidence="1" id="KW-0732">Signal</keyword>
<keyword evidence="3" id="KW-1185">Reference proteome</keyword>
<dbReference type="EMBL" id="CP046052">
    <property type="protein sequence ID" value="QGM45607.1"/>
    <property type="molecule type" value="Genomic_DNA"/>
</dbReference>
<name>A0A6B8KD48_9HYPH</name>
<gene>
    <name evidence="2" type="ORF">H2LOC_007785</name>
</gene>
<dbReference type="OrthoDB" id="7372889at2"/>
<proteinExistence type="predicted"/>
<dbReference type="Pfam" id="PF13557">
    <property type="entry name" value="Phenol_MetA_deg"/>
    <property type="match status" value="1"/>
</dbReference>
<protein>
    <submittedName>
        <fullName evidence="2">Phenol degradation protein meta</fullName>
    </submittedName>
</protein>
<accession>A0A6B8KD48</accession>
<evidence type="ECO:0000313" key="3">
    <source>
        <dbReference type="Proteomes" id="UP000309061"/>
    </source>
</evidence>
<feature type="chain" id="PRO_5025384070" evidence="1">
    <location>
        <begin position="29"/>
        <end position="345"/>
    </location>
</feature>
<evidence type="ECO:0000313" key="2">
    <source>
        <dbReference type="EMBL" id="QGM45607.1"/>
    </source>
</evidence>
<dbReference type="InterPro" id="IPR025737">
    <property type="entry name" value="FApF"/>
</dbReference>
<sequence length="345" mass="35304">MRRRGGGVVRYARRALLLGGQLAGLALAGGAAAPALGDESGSSFWTPGTYDSFSAIPNQPGWSVTIYGLHSTGYAGSSISAARLSRIGALDGTQLGDVTSNSGSVTNQINITPSYGFSLPALDASAALSVTGVVGHATATETDTAFGAMGAPNPIPPLSFGDSVTGGGDLSPQATLFWNRGVHNFMVYATGNAPVGAYDKKRLANLGIGHGAVDAGGGYTYSDSVSGVEFSAVAGFTYNLINPTTEYRSGVDFHLDVGASKHLTEHLFVGPVGYLYNQVSCDGGPGDEVGCFRSRVAGLGAQLGYNFPVGPAYQAAVHFKGYGEFATENRAAGWAARATLTISPK</sequence>
<dbReference type="Proteomes" id="UP000309061">
    <property type="component" value="Chromosome"/>
</dbReference>
<dbReference type="KEGG" id="mhey:H2LOC_007785"/>
<dbReference type="RefSeq" id="WP_136495880.1">
    <property type="nucleotide sequence ID" value="NZ_CP046052.1"/>
</dbReference>
<reference evidence="2 3" key="1">
    <citation type="submission" date="2019-11" db="EMBL/GenBank/DDBJ databases">
        <title>The genome sequence of Methylocystis heyeri.</title>
        <authorList>
            <person name="Oshkin I.Y."/>
            <person name="Miroshnikov K."/>
            <person name="Dedysh S.N."/>
        </authorList>
    </citation>
    <scope>NUCLEOTIDE SEQUENCE [LARGE SCALE GENOMIC DNA]</scope>
    <source>
        <strain evidence="2 3">H2</strain>
    </source>
</reference>